<dbReference type="InterPro" id="IPR002401">
    <property type="entry name" value="Cyt_P450_E_grp-I"/>
</dbReference>
<dbReference type="SUPFAM" id="SSF48264">
    <property type="entry name" value="Cytochrome P450"/>
    <property type="match status" value="1"/>
</dbReference>
<evidence type="ECO:0000256" key="9">
    <source>
        <dbReference type="ARBA" id="ARBA00023033"/>
    </source>
</evidence>
<dbReference type="PANTHER" id="PTHR47946">
    <property type="entry name" value="CYTOCHROME P450 78A7-RELATED"/>
    <property type="match status" value="1"/>
</dbReference>
<protein>
    <submittedName>
        <fullName evidence="10">Cytochrome P450 78A3</fullName>
    </submittedName>
</protein>
<accession>M7ZXF2</accession>
<evidence type="ECO:0000256" key="3">
    <source>
        <dbReference type="ARBA" id="ARBA00022617"/>
    </source>
</evidence>
<dbReference type="Gene3D" id="1.10.630.10">
    <property type="entry name" value="Cytochrome P450"/>
    <property type="match status" value="1"/>
</dbReference>
<evidence type="ECO:0000256" key="2">
    <source>
        <dbReference type="ARBA" id="ARBA00010617"/>
    </source>
</evidence>
<dbReference type="InterPro" id="IPR051996">
    <property type="entry name" value="Cytochrome_P450_78A"/>
</dbReference>
<keyword evidence="6" id="KW-1133">Transmembrane helix</keyword>
<evidence type="ECO:0000256" key="8">
    <source>
        <dbReference type="ARBA" id="ARBA00023004"/>
    </source>
</evidence>
<keyword evidence="8" id="KW-0408">Iron</keyword>
<dbReference type="GO" id="GO:0004497">
    <property type="term" value="F:monooxygenase activity"/>
    <property type="evidence" value="ECO:0007669"/>
    <property type="project" value="UniProtKB-KW"/>
</dbReference>
<reference evidence="10" key="1">
    <citation type="journal article" date="2013" name="Nature">
        <title>Draft genome of the wheat A-genome progenitor Triticum urartu.</title>
        <authorList>
            <person name="Ling H.Q."/>
            <person name="Zhao S."/>
            <person name="Liu D."/>
            <person name="Wang J."/>
            <person name="Sun H."/>
            <person name="Zhang C."/>
            <person name="Fan H."/>
            <person name="Li D."/>
            <person name="Dong L."/>
            <person name="Tao Y."/>
            <person name="Gao C."/>
            <person name="Wu H."/>
            <person name="Li Y."/>
            <person name="Cui Y."/>
            <person name="Guo X."/>
            <person name="Zheng S."/>
            <person name="Wang B."/>
            <person name="Yu K."/>
            <person name="Liang Q."/>
            <person name="Yang W."/>
            <person name="Lou X."/>
            <person name="Chen J."/>
            <person name="Feng M."/>
            <person name="Jian J."/>
            <person name="Zhang X."/>
            <person name="Luo G."/>
            <person name="Jiang Y."/>
            <person name="Liu J."/>
            <person name="Wang Z."/>
            <person name="Sha Y."/>
            <person name="Zhang B."/>
            <person name="Wu H."/>
            <person name="Tang D."/>
            <person name="Shen Q."/>
            <person name="Xue P."/>
            <person name="Zou S."/>
            <person name="Wang X."/>
            <person name="Liu X."/>
            <person name="Wang F."/>
            <person name="Yang Y."/>
            <person name="An X."/>
            <person name="Dong Z."/>
            <person name="Zhang K."/>
            <person name="Zhang X."/>
            <person name="Luo M.C."/>
            <person name="Dvorak J."/>
            <person name="Tong Y."/>
            <person name="Wang J."/>
            <person name="Yang H."/>
            <person name="Li Z."/>
            <person name="Wang D."/>
            <person name="Zhang A."/>
            <person name="Wang J."/>
        </authorList>
    </citation>
    <scope>NUCLEOTIDE SEQUENCE</scope>
</reference>
<evidence type="ECO:0000256" key="5">
    <source>
        <dbReference type="ARBA" id="ARBA00022723"/>
    </source>
</evidence>
<keyword evidence="7" id="KW-0560">Oxidoreductase</keyword>
<keyword evidence="4" id="KW-0812">Transmembrane</keyword>
<sequence>MAVVFGKRYDDFTSQEGALVEEMVNEGYDLLGTFNWADHLPFLKWLDLQGVRHRCNRLVRQVEAYVGNIIQEHKARRASGSGIADELSGDFVDVLLGLDGEDKMSESDMVAVLWEMIFRGTDTVAILMEWIMARMVVHPEIQSKARAELDAVVGRGRAVTEDDVARLPYIQCIVKETLRMHPPGPLLSWARLAVHDAHVGGHLVPAGTTAMITTISVPGSGSIGGSCSSGCFAPASSASISASSSTKSAPVCACSRRRMACCSAILSDWATANSASVSSMLKGCTWWSGSSASSTSIKAISSSGSGEFGGCLAAIRAARAASLARIYCWIS</sequence>
<keyword evidence="3" id="KW-0349">Heme</keyword>
<dbReference type="AlphaFoldDB" id="M7ZXF2"/>
<evidence type="ECO:0000256" key="6">
    <source>
        <dbReference type="ARBA" id="ARBA00022989"/>
    </source>
</evidence>
<dbReference type="InterPro" id="IPR036396">
    <property type="entry name" value="Cyt_P450_sf"/>
</dbReference>
<organism evidence="10">
    <name type="scientific">Triticum urartu</name>
    <name type="common">Red wild einkorn</name>
    <name type="synonym">Crithodium urartu</name>
    <dbReference type="NCBI Taxonomy" id="4572"/>
    <lineage>
        <taxon>Eukaryota</taxon>
        <taxon>Viridiplantae</taxon>
        <taxon>Streptophyta</taxon>
        <taxon>Embryophyta</taxon>
        <taxon>Tracheophyta</taxon>
        <taxon>Spermatophyta</taxon>
        <taxon>Magnoliopsida</taxon>
        <taxon>Liliopsida</taxon>
        <taxon>Poales</taxon>
        <taxon>Poaceae</taxon>
        <taxon>BOP clade</taxon>
        <taxon>Pooideae</taxon>
        <taxon>Triticodae</taxon>
        <taxon>Triticeae</taxon>
        <taxon>Triticinae</taxon>
        <taxon>Triticum</taxon>
    </lineage>
</organism>
<keyword evidence="9" id="KW-0503">Monooxygenase</keyword>
<gene>
    <name evidence="10" type="ORF">TRIUR3_29752</name>
</gene>
<dbReference type="GO" id="GO:0016705">
    <property type="term" value="F:oxidoreductase activity, acting on paired donors, with incorporation or reduction of molecular oxygen"/>
    <property type="evidence" value="ECO:0007669"/>
    <property type="project" value="InterPro"/>
</dbReference>
<evidence type="ECO:0000256" key="4">
    <source>
        <dbReference type="ARBA" id="ARBA00022692"/>
    </source>
</evidence>
<keyword evidence="6" id="KW-0472">Membrane</keyword>
<evidence type="ECO:0000256" key="1">
    <source>
        <dbReference type="ARBA" id="ARBA00001971"/>
    </source>
</evidence>
<name>M7ZXF2_TRIUA</name>
<evidence type="ECO:0000313" key="10">
    <source>
        <dbReference type="EMBL" id="EMS64346.1"/>
    </source>
</evidence>
<dbReference type="InterPro" id="IPR001128">
    <property type="entry name" value="Cyt_P450"/>
</dbReference>
<dbReference type="STRING" id="4572.M7ZXF2"/>
<comment type="cofactor">
    <cofactor evidence="1">
        <name>heme</name>
        <dbReference type="ChEBI" id="CHEBI:30413"/>
    </cofactor>
</comment>
<dbReference type="PANTHER" id="PTHR47946:SF14">
    <property type="entry name" value="CYTOCHROME P450 FAMILY PROTEIN"/>
    <property type="match status" value="1"/>
</dbReference>
<dbReference type="EMBL" id="KD057189">
    <property type="protein sequence ID" value="EMS64346.1"/>
    <property type="molecule type" value="Genomic_DNA"/>
</dbReference>
<dbReference type="Pfam" id="PF00067">
    <property type="entry name" value="p450"/>
    <property type="match status" value="1"/>
</dbReference>
<dbReference type="GO" id="GO:0005506">
    <property type="term" value="F:iron ion binding"/>
    <property type="evidence" value="ECO:0007669"/>
    <property type="project" value="InterPro"/>
</dbReference>
<dbReference type="eggNOG" id="KOG0156">
    <property type="taxonomic scope" value="Eukaryota"/>
</dbReference>
<proteinExistence type="inferred from homology"/>
<evidence type="ECO:0000256" key="7">
    <source>
        <dbReference type="ARBA" id="ARBA00023002"/>
    </source>
</evidence>
<comment type="similarity">
    <text evidence="2">Belongs to the cytochrome P450 family.</text>
</comment>
<dbReference type="GO" id="GO:0020037">
    <property type="term" value="F:heme binding"/>
    <property type="evidence" value="ECO:0007669"/>
    <property type="project" value="InterPro"/>
</dbReference>
<dbReference type="PRINTS" id="PR00463">
    <property type="entry name" value="EP450I"/>
</dbReference>
<keyword evidence="5" id="KW-0479">Metal-binding</keyword>